<evidence type="ECO:0000259" key="15">
    <source>
        <dbReference type="Pfam" id="PF07992"/>
    </source>
</evidence>
<dbReference type="Gene3D" id="3.40.50.720">
    <property type="entry name" value="NAD(P)-binding Rossmann-like Domain"/>
    <property type="match status" value="1"/>
</dbReference>
<dbReference type="InterPro" id="IPR023753">
    <property type="entry name" value="FAD/NAD-binding_dom"/>
</dbReference>
<feature type="transmembrane region" description="Helical" evidence="14">
    <location>
        <begin position="14"/>
        <end position="35"/>
    </location>
</feature>
<evidence type="ECO:0000256" key="8">
    <source>
        <dbReference type="ARBA" id="ARBA00022857"/>
    </source>
</evidence>
<evidence type="ECO:0000256" key="11">
    <source>
        <dbReference type="ARBA" id="ARBA00048933"/>
    </source>
</evidence>
<dbReference type="PIRSF" id="PIRSF000362">
    <property type="entry name" value="FNR"/>
    <property type="match status" value="1"/>
</dbReference>
<feature type="binding site" evidence="13">
    <location>
        <position position="218"/>
    </location>
    <ligand>
        <name>NADP(+)</name>
        <dbReference type="ChEBI" id="CHEBI:58349"/>
    </ligand>
</feature>
<dbReference type="InterPro" id="IPR021163">
    <property type="entry name" value="Ferredox_Rdtase_adrenod"/>
</dbReference>
<dbReference type="InterPro" id="IPR036188">
    <property type="entry name" value="FAD/NAD-bd_sf"/>
</dbReference>
<feature type="binding site" evidence="13">
    <location>
        <begin position="206"/>
        <end position="207"/>
    </location>
    <ligand>
        <name>NADP(+)</name>
        <dbReference type="ChEBI" id="CHEBI:58349"/>
    </ligand>
</feature>
<dbReference type="Gene3D" id="3.50.50.60">
    <property type="entry name" value="FAD/NAD(P)-binding domain"/>
    <property type="match status" value="1"/>
</dbReference>
<dbReference type="AlphaFoldDB" id="A0A0N5AQU5"/>
<evidence type="ECO:0000256" key="7">
    <source>
        <dbReference type="ARBA" id="ARBA00022827"/>
    </source>
</evidence>
<dbReference type="PANTHER" id="PTHR48467:SF1">
    <property type="entry name" value="GLUTAMATE SYNTHASE 1 [NADH], CHLOROPLASTIC-LIKE"/>
    <property type="match status" value="1"/>
</dbReference>
<feature type="domain" description="FAD/NAD(P)-binding" evidence="15">
    <location>
        <begin position="105"/>
        <end position="219"/>
    </location>
</feature>
<keyword evidence="8 13" id="KW-0521">NADP</keyword>
<dbReference type="STRING" id="451379.A0A0N5AQU5"/>
<evidence type="ECO:0000256" key="14">
    <source>
        <dbReference type="SAM" id="Phobius"/>
    </source>
</evidence>
<keyword evidence="14" id="KW-0812">Transmembrane</keyword>
<dbReference type="WBParaSite" id="SMUV_0000707001-mRNA-1">
    <property type="protein sequence ID" value="SMUV_0000707001-mRNA-1"/>
    <property type="gene ID" value="SMUV_0000707001"/>
</dbReference>
<name>A0A0N5AQU5_9BILA</name>
<evidence type="ECO:0000256" key="3">
    <source>
        <dbReference type="ARBA" id="ARBA00008312"/>
    </source>
</evidence>
<keyword evidence="14" id="KW-0472">Membrane</keyword>
<comment type="catalytic activity">
    <reaction evidence="11">
        <text>2 reduced [adrenodoxin] + NADP(+) + H(+) = 2 oxidized [adrenodoxin] + NADPH</text>
        <dbReference type="Rhea" id="RHEA:42312"/>
        <dbReference type="Rhea" id="RHEA-COMP:9998"/>
        <dbReference type="Rhea" id="RHEA-COMP:9999"/>
        <dbReference type="ChEBI" id="CHEBI:15378"/>
        <dbReference type="ChEBI" id="CHEBI:33737"/>
        <dbReference type="ChEBI" id="CHEBI:33738"/>
        <dbReference type="ChEBI" id="CHEBI:57783"/>
        <dbReference type="ChEBI" id="CHEBI:58349"/>
        <dbReference type="EC" id="1.18.1.6"/>
    </reaction>
</comment>
<keyword evidence="16" id="KW-1185">Reference proteome</keyword>
<reference evidence="17" key="1">
    <citation type="submission" date="2017-02" db="UniProtKB">
        <authorList>
            <consortium name="WormBaseParasite"/>
        </authorList>
    </citation>
    <scope>IDENTIFICATION</scope>
</reference>
<comment type="cofactor">
    <cofactor evidence="1 12">
        <name>FAD</name>
        <dbReference type="ChEBI" id="CHEBI:57692"/>
    </cofactor>
</comment>
<evidence type="ECO:0000256" key="9">
    <source>
        <dbReference type="ARBA" id="ARBA00023002"/>
    </source>
</evidence>
<dbReference type="GO" id="GO:0016491">
    <property type="term" value="F:oxidoreductase activity"/>
    <property type="evidence" value="ECO:0007669"/>
    <property type="project" value="UniProtKB-KW"/>
</dbReference>
<keyword evidence="6" id="KW-0285">Flavoprotein</keyword>
<feature type="binding site" evidence="12">
    <location>
        <position position="55"/>
    </location>
    <ligand>
        <name>FAD</name>
        <dbReference type="ChEBI" id="CHEBI:57692"/>
    </ligand>
</feature>
<keyword evidence="7 12" id="KW-0274">FAD</keyword>
<evidence type="ECO:0000256" key="5">
    <source>
        <dbReference type="ARBA" id="ARBA00016287"/>
    </source>
</evidence>
<sequence length="419" mass="47306">MDDMFVSNSWVYRWFMRQFCIIVFVIGMYCCSGVLRKLPACTIDVFEANTLPYGLVRYGVAPDHPEVKNCMRQFDKMFSTHHDRLKLYCNVRIGVDITFDELLPNYDAVVLAYGAGKRKSLKIPGIHAKNVFSGDEFVHWYNGFPEAVAPSLNVKNVVIIGVGNVALDCCRILLRDPSELTNTYMSKSVLELLKHSSVQKVTILGRRGPLEASFTTKELREQINLRGCSFSAMIDSEDEKAIHSSLTTLQRPKRRLIELLLKNVATTLVQPRQCQIFFRRSPCEVRINKEGAVKSIVLKNERTKIYDILPCGMLIYCLGYENMVLSGLPKNDNGQLDMVEGVRVNMPNPSGTLVYATGWCSHPPRGVITQTQFDSANVSTALCKNLQTAGVSKPLEGDIEELLKERCIKYTLRNQNEET</sequence>
<dbReference type="UniPathway" id="UPA00296"/>
<dbReference type="PRINTS" id="PR00419">
    <property type="entry name" value="ADXRDTASE"/>
</dbReference>
<keyword evidence="9" id="KW-0560">Oxidoreductase</keyword>
<evidence type="ECO:0000256" key="10">
    <source>
        <dbReference type="ARBA" id="ARBA00030202"/>
    </source>
</evidence>
<proteinExistence type="inferred from homology"/>
<evidence type="ECO:0000256" key="4">
    <source>
        <dbReference type="ARBA" id="ARBA00013219"/>
    </source>
</evidence>
<evidence type="ECO:0000313" key="17">
    <source>
        <dbReference type="WBParaSite" id="SMUV_0000707001-mRNA-1"/>
    </source>
</evidence>
<comment type="similarity">
    <text evidence="3">Belongs to the ferredoxin--NADP reductase type 1 family.</text>
</comment>
<dbReference type="EC" id="1.18.1.6" evidence="4"/>
<organism evidence="16 17">
    <name type="scientific">Syphacia muris</name>
    <dbReference type="NCBI Taxonomy" id="451379"/>
    <lineage>
        <taxon>Eukaryota</taxon>
        <taxon>Metazoa</taxon>
        <taxon>Ecdysozoa</taxon>
        <taxon>Nematoda</taxon>
        <taxon>Chromadorea</taxon>
        <taxon>Rhabditida</taxon>
        <taxon>Spirurina</taxon>
        <taxon>Oxyuridomorpha</taxon>
        <taxon>Oxyuroidea</taxon>
        <taxon>Oxyuridae</taxon>
        <taxon>Syphacia</taxon>
    </lineage>
</organism>
<dbReference type="SUPFAM" id="SSF51971">
    <property type="entry name" value="Nucleotide-binding domain"/>
    <property type="match status" value="1"/>
</dbReference>
<dbReference type="InterPro" id="IPR055275">
    <property type="entry name" value="Ferredox_Rdtase"/>
</dbReference>
<evidence type="ECO:0000256" key="12">
    <source>
        <dbReference type="PIRSR" id="PIRSR000362-1"/>
    </source>
</evidence>
<protein>
    <recommendedName>
        <fullName evidence="5">NADPH:adrenodoxin oxidoreductase, mitochondrial</fullName>
        <ecNumber evidence="4">1.18.1.6</ecNumber>
    </recommendedName>
    <alternativeName>
        <fullName evidence="10">Ferredoxin--NADP(+) reductase</fullName>
    </alternativeName>
</protein>
<evidence type="ECO:0000256" key="13">
    <source>
        <dbReference type="PIRSR" id="PIRSR000362-2"/>
    </source>
</evidence>
<evidence type="ECO:0000313" key="16">
    <source>
        <dbReference type="Proteomes" id="UP000046393"/>
    </source>
</evidence>
<dbReference type="Pfam" id="PF07992">
    <property type="entry name" value="Pyr_redox_2"/>
    <property type="match status" value="1"/>
</dbReference>
<dbReference type="Proteomes" id="UP000046393">
    <property type="component" value="Unplaced"/>
</dbReference>
<comment type="pathway">
    <text evidence="2">Steroid metabolism; cholesterol metabolism.</text>
</comment>
<dbReference type="PANTHER" id="PTHR48467">
    <property type="entry name" value="GLUTAMATE SYNTHASE 1 [NADH], CHLOROPLASTIC-LIKE"/>
    <property type="match status" value="1"/>
</dbReference>
<keyword evidence="14" id="KW-1133">Transmembrane helix</keyword>
<accession>A0A0N5AQU5</accession>
<feature type="binding site" evidence="12">
    <location>
        <position position="47"/>
    </location>
    <ligand>
        <name>FAD</name>
        <dbReference type="ChEBI" id="CHEBI:57692"/>
    </ligand>
</feature>
<dbReference type="GO" id="GO:0008203">
    <property type="term" value="P:cholesterol metabolic process"/>
    <property type="evidence" value="ECO:0007669"/>
    <property type="project" value="UniProtKB-UniPathway"/>
</dbReference>
<evidence type="ECO:0000256" key="1">
    <source>
        <dbReference type="ARBA" id="ARBA00001974"/>
    </source>
</evidence>
<evidence type="ECO:0000256" key="6">
    <source>
        <dbReference type="ARBA" id="ARBA00022630"/>
    </source>
</evidence>
<feature type="binding site" evidence="12">
    <location>
        <position position="93"/>
    </location>
    <ligand>
        <name>FAD</name>
        <dbReference type="ChEBI" id="CHEBI:57692"/>
    </ligand>
</feature>
<evidence type="ECO:0000256" key="2">
    <source>
        <dbReference type="ARBA" id="ARBA00004731"/>
    </source>
</evidence>